<reference evidence="1 2" key="1">
    <citation type="submission" date="2014-04" db="EMBL/GenBank/DDBJ databases">
        <authorList>
            <consortium name="DOE Joint Genome Institute"/>
            <person name="Kuo A."/>
            <person name="Kohler A."/>
            <person name="Costa M.D."/>
            <person name="Nagy L.G."/>
            <person name="Floudas D."/>
            <person name="Copeland A."/>
            <person name="Barry K.W."/>
            <person name="Cichocki N."/>
            <person name="Veneault-Fourrey C."/>
            <person name="LaButti K."/>
            <person name="Lindquist E.A."/>
            <person name="Lipzen A."/>
            <person name="Lundell T."/>
            <person name="Morin E."/>
            <person name="Murat C."/>
            <person name="Sun H."/>
            <person name="Tunlid A."/>
            <person name="Henrissat B."/>
            <person name="Grigoriev I.V."/>
            <person name="Hibbett D.S."/>
            <person name="Martin F."/>
            <person name="Nordberg H.P."/>
            <person name="Cantor M.N."/>
            <person name="Hua S.X."/>
        </authorList>
    </citation>
    <scope>NUCLEOTIDE SEQUENCE [LARGE SCALE GENOMIC DNA]</scope>
    <source>
        <strain evidence="1 2">Marx 270</strain>
    </source>
</reference>
<reference evidence="2" key="2">
    <citation type="submission" date="2015-01" db="EMBL/GenBank/DDBJ databases">
        <title>Evolutionary Origins and Diversification of the Mycorrhizal Mutualists.</title>
        <authorList>
            <consortium name="DOE Joint Genome Institute"/>
            <consortium name="Mycorrhizal Genomics Consortium"/>
            <person name="Kohler A."/>
            <person name="Kuo A."/>
            <person name="Nagy L.G."/>
            <person name="Floudas D."/>
            <person name="Copeland A."/>
            <person name="Barry K.W."/>
            <person name="Cichocki N."/>
            <person name="Veneault-Fourrey C."/>
            <person name="LaButti K."/>
            <person name="Lindquist E.A."/>
            <person name="Lipzen A."/>
            <person name="Lundell T."/>
            <person name="Morin E."/>
            <person name="Murat C."/>
            <person name="Riley R."/>
            <person name="Ohm R."/>
            <person name="Sun H."/>
            <person name="Tunlid A."/>
            <person name="Henrissat B."/>
            <person name="Grigoriev I.V."/>
            <person name="Hibbett D.S."/>
            <person name="Martin F."/>
        </authorList>
    </citation>
    <scope>NUCLEOTIDE SEQUENCE [LARGE SCALE GENOMIC DNA]</scope>
    <source>
        <strain evidence="2">Marx 270</strain>
    </source>
</reference>
<dbReference type="Proteomes" id="UP000054217">
    <property type="component" value="Unassembled WGS sequence"/>
</dbReference>
<evidence type="ECO:0000313" key="2">
    <source>
        <dbReference type="Proteomes" id="UP000054217"/>
    </source>
</evidence>
<dbReference type="OrthoDB" id="2670161at2759"/>
<sequence length="148" mass="16257">MASEVLKKGHPPVKVVADNLHPLERVDNKSNQWYHECKHCGPTGADDDYLTGPELITDDDIAEAFDDLEPQRVEAVMAGDLPAYEGLKQQVLQGMVYSWEELEHVEMGLPPTGFHVDVSAIQQASGSTVGWDIDSMMSSEGLTSQGFQ</sequence>
<dbReference type="AlphaFoldDB" id="A0A0C3NYN7"/>
<organism evidence="1 2">
    <name type="scientific">Pisolithus tinctorius Marx 270</name>
    <dbReference type="NCBI Taxonomy" id="870435"/>
    <lineage>
        <taxon>Eukaryota</taxon>
        <taxon>Fungi</taxon>
        <taxon>Dikarya</taxon>
        <taxon>Basidiomycota</taxon>
        <taxon>Agaricomycotina</taxon>
        <taxon>Agaricomycetes</taxon>
        <taxon>Agaricomycetidae</taxon>
        <taxon>Boletales</taxon>
        <taxon>Sclerodermatineae</taxon>
        <taxon>Pisolithaceae</taxon>
        <taxon>Pisolithus</taxon>
    </lineage>
</organism>
<proteinExistence type="predicted"/>
<gene>
    <name evidence="1" type="ORF">M404DRAFT_29649</name>
</gene>
<dbReference type="STRING" id="870435.A0A0C3NYN7"/>
<name>A0A0C3NYN7_PISTI</name>
<evidence type="ECO:0000313" key="1">
    <source>
        <dbReference type="EMBL" id="KIO00254.1"/>
    </source>
</evidence>
<accession>A0A0C3NYN7</accession>
<dbReference type="HOGENOM" id="CLU_1759570_0_0_1"/>
<dbReference type="InParanoid" id="A0A0C3NYN7"/>
<protein>
    <submittedName>
        <fullName evidence="1">Uncharacterized protein</fullName>
    </submittedName>
</protein>
<keyword evidence="2" id="KW-1185">Reference proteome</keyword>
<dbReference type="EMBL" id="KN831997">
    <property type="protein sequence ID" value="KIO00254.1"/>
    <property type="molecule type" value="Genomic_DNA"/>
</dbReference>